<dbReference type="Proteomes" id="UP000634229">
    <property type="component" value="Unassembled WGS sequence"/>
</dbReference>
<evidence type="ECO:0000256" key="2">
    <source>
        <dbReference type="ARBA" id="ARBA00022448"/>
    </source>
</evidence>
<keyword evidence="9" id="KW-1185">Reference proteome</keyword>
<evidence type="ECO:0000256" key="5">
    <source>
        <dbReference type="ARBA" id="ARBA00023004"/>
    </source>
</evidence>
<dbReference type="PANTHER" id="PTHR36923:SF3">
    <property type="entry name" value="FERREDOXIN"/>
    <property type="match status" value="1"/>
</dbReference>
<keyword evidence="5" id="KW-0408">Iron</keyword>
<dbReference type="InterPro" id="IPR051269">
    <property type="entry name" value="Fe-S_cluster_ET"/>
</dbReference>
<protein>
    <submittedName>
        <fullName evidence="8">Ferredoxin</fullName>
    </submittedName>
</protein>
<reference evidence="8 9" key="1">
    <citation type="submission" date="2021-01" db="EMBL/GenBank/DDBJ databases">
        <title>WGS of actinomycetes isolated from Thailand.</title>
        <authorList>
            <person name="Thawai C."/>
        </authorList>
    </citation>
    <scope>NUCLEOTIDE SEQUENCE [LARGE SCALE GENOMIC DNA]</scope>
    <source>
        <strain evidence="8 9">CA1R205</strain>
    </source>
</reference>
<evidence type="ECO:0000313" key="8">
    <source>
        <dbReference type="EMBL" id="MBL1097601.1"/>
    </source>
</evidence>
<dbReference type="Gene3D" id="3.30.70.20">
    <property type="match status" value="1"/>
</dbReference>
<evidence type="ECO:0000256" key="1">
    <source>
        <dbReference type="ARBA" id="ARBA00001927"/>
    </source>
</evidence>
<keyword evidence="4" id="KW-0249">Electron transport</keyword>
<comment type="caution">
    <text evidence="8">The sequence shown here is derived from an EMBL/GenBank/DDBJ whole genome shotgun (WGS) entry which is preliminary data.</text>
</comment>
<sequence>MRVTLHQDKCVASGQCVLAAQEVFDQRDEDGVAVLLDDNPPAEAHDDVRHAAAVCPALAITLAES</sequence>
<accession>A0ABS1NCN5</accession>
<dbReference type="PANTHER" id="PTHR36923">
    <property type="entry name" value="FERREDOXIN"/>
    <property type="match status" value="1"/>
</dbReference>
<evidence type="ECO:0000256" key="4">
    <source>
        <dbReference type="ARBA" id="ARBA00022982"/>
    </source>
</evidence>
<dbReference type="EMBL" id="JAERRF010000006">
    <property type="protein sequence ID" value="MBL1097601.1"/>
    <property type="molecule type" value="Genomic_DNA"/>
</dbReference>
<keyword evidence="7" id="KW-0003">3Fe-4S</keyword>
<keyword evidence="3" id="KW-0479">Metal-binding</keyword>
<proteinExistence type="predicted"/>
<keyword evidence="2" id="KW-0813">Transport</keyword>
<dbReference type="SUPFAM" id="SSF54862">
    <property type="entry name" value="4Fe-4S ferredoxins"/>
    <property type="match status" value="1"/>
</dbReference>
<evidence type="ECO:0000256" key="7">
    <source>
        <dbReference type="ARBA" id="ARBA00023291"/>
    </source>
</evidence>
<dbReference type="Pfam" id="PF13370">
    <property type="entry name" value="Fer4_13"/>
    <property type="match status" value="1"/>
</dbReference>
<organism evidence="8 9">
    <name type="scientific">Streptomyces coffeae</name>
    <dbReference type="NCBI Taxonomy" id="621382"/>
    <lineage>
        <taxon>Bacteria</taxon>
        <taxon>Bacillati</taxon>
        <taxon>Actinomycetota</taxon>
        <taxon>Actinomycetes</taxon>
        <taxon>Kitasatosporales</taxon>
        <taxon>Streptomycetaceae</taxon>
        <taxon>Streptomyces</taxon>
    </lineage>
</organism>
<comment type="cofactor">
    <cofactor evidence="1">
        <name>[3Fe-4S] cluster</name>
        <dbReference type="ChEBI" id="CHEBI:21137"/>
    </cofactor>
</comment>
<gene>
    <name evidence="8" type="ORF">JK363_13085</name>
</gene>
<evidence type="ECO:0000313" key="9">
    <source>
        <dbReference type="Proteomes" id="UP000634229"/>
    </source>
</evidence>
<evidence type="ECO:0000256" key="6">
    <source>
        <dbReference type="ARBA" id="ARBA00023014"/>
    </source>
</evidence>
<name>A0ABS1NCN5_9ACTN</name>
<evidence type="ECO:0000256" key="3">
    <source>
        <dbReference type="ARBA" id="ARBA00022723"/>
    </source>
</evidence>
<keyword evidence="6" id="KW-0411">Iron-sulfur</keyword>
<dbReference type="RefSeq" id="WP_201874998.1">
    <property type="nucleotide sequence ID" value="NZ_JAERRF010000006.1"/>
</dbReference>